<feature type="domain" description="Alpha-D-phosphohexomutase alpha/beta/alpha" evidence="8">
    <location>
        <begin position="382"/>
        <end position="512"/>
    </location>
</feature>
<dbReference type="Gene3D" id="3.40.120.10">
    <property type="entry name" value="Alpha-D-Glucose-1,6-Bisphosphate, subunit A, domain 3"/>
    <property type="match status" value="3"/>
</dbReference>
<dbReference type="InterPro" id="IPR029044">
    <property type="entry name" value="Nucleotide-diphossugar_trans"/>
</dbReference>
<dbReference type="CDD" id="cd05805">
    <property type="entry name" value="MPG1_transferase"/>
    <property type="match status" value="1"/>
</dbReference>
<evidence type="ECO:0000256" key="5">
    <source>
        <dbReference type="ARBA" id="ARBA00022679"/>
    </source>
</evidence>
<comment type="subcellular location">
    <subcellularLocation>
        <location evidence="1">Cytoplasm</location>
        <location evidence="1">Cytosol</location>
    </subcellularLocation>
</comment>
<proteinExistence type="inferred from homology"/>
<evidence type="ECO:0000256" key="4">
    <source>
        <dbReference type="ARBA" id="ARBA00022540"/>
    </source>
</evidence>
<protein>
    <submittedName>
        <fullName evidence="10">Nucleotidyltransferase</fullName>
    </submittedName>
</protein>
<organism evidence="10 11">
    <name type="scientific">Clostridium thermosuccinogenes</name>
    <dbReference type="NCBI Taxonomy" id="84032"/>
    <lineage>
        <taxon>Bacteria</taxon>
        <taxon>Bacillati</taxon>
        <taxon>Bacillota</taxon>
        <taxon>Clostridia</taxon>
        <taxon>Eubacteriales</taxon>
        <taxon>Clostridiaceae</taxon>
        <taxon>Clostridium</taxon>
    </lineage>
</organism>
<dbReference type="SUPFAM" id="SSF53448">
    <property type="entry name" value="Nucleotide-diphospho-sugar transferases"/>
    <property type="match status" value="1"/>
</dbReference>
<evidence type="ECO:0000259" key="8">
    <source>
        <dbReference type="Pfam" id="PF02878"/>
    </source>
</evidence>
<dbReference type="GO" id="GO:0016868">
    <property type="term" value="F:intramolecular phosphotransferase activity"/>
    <property type="evidence" value="ECO:0007669"/>
    <property type="project" value="InterPro"/>
</dbReference>
<dbReference type="Gene3D" id="3.30.310.50">
    <property type="entry name" value="Alpha-D-phosphohexomutase, C-terminal domain"/>
    <property type="match status" value="1"/>
</dbReference>
<dbReference type="InterPro" id="IPR011004">
    <property type="entry name" value="Trimer_LpxA-like_sf"/>
</dbReference>
<evidence type="ECO:0000259" key="9">
    <source>
        <dbReference type="Pfam" id="PF25084"/>
    </source>
</evidence>
<keyword evidence="4" id="KW-0396">Initiation factor</keyword>
<feature type="domain" description="EIF2B subunit epsilon/gamma LbH" evidence="9">
    <location>
        <begin position="248"/>
        <end position="350"/>
    </location>
</feature>
<dbReference type="FunFam" id="3.90.550.10:FF:000013">
    <property type="entry name" value="mannose-1-phosphate guanyltransferase beta"/>
    <property type="match status" value="1"/>
</dbReference>
<evidence type="ECO:0000256" key="2">
    <source>
        <dbReference type="ARBA" id="ARBA00010231"/>
    </source>
</evidence>
<dbReference type="Pfam" id="PF25084">
    <property type="entry name" value="LbH_EIF2B"/>
    <property type="match status" value="1"/>
</dbReference>
<dbReference type="SUPFAM" id="SSF55957">
    <property type="entry name" value="Phosphoglucomutase, C-terminal domain"/>
    <property type="match status" value="1"/>
</dbReference>
<evidence type="ECO:0000256" key="1">
    <source>
        <dbReference type="ARBA" id="ARBA00004514"/>
    </source>
</evidence>
<dbReference type="PANTHER" id="PTHR22572">
    <property type="entry name" value="SUGAR-1-PHOSPHATE GUANYL TRANSFERASE"/>
    <property type="match status" value="1"/>
</dbReference>
<sequence length="820" mass="91897">MKAVIMAGGEGTRLRPLTCSRPKPMVPVANKPVMEHIIELLKKHNLTEIAVTLQYMPDIIKEYFNDGKELGVDMRYYVENTPLGTAGSVKNAEDFLDDTFIVISGDALTDIDLSEVIDFHNKKGSMATLVLKKVDIPLEYGVVVTDDDGRIVRFLEKPSWGEVFSDTANTGIYVLSPEVLSYFKKNEMFDFSKDLFPILLKENKPMYGFIADGYWCDIGDLAAYRQANFDVLDGKVKVNISGKQISKGIWVDEGAEIDETATIEAPCIIGKNSKIKKNVHIGSYSVIGESNIVEDRAGLKRSIIWKNCILESNAQLRGSILCNKVHFRENTSAYENAVIGDDTTVRENAVIKPNIKVWPNKLIDESVEVNSNLVWGSKFTRTIFGNRGVAGEINVDITPEYASKLGAAYGAVFKGKAKVGISCDRSNSANMLKISFISGLLSSGLEVYDLGNLLLPMTRSAVRFYKFDGGIHISTSSEDMARLFVDFLDKNGSNIDRGLERKIENVFIREDFSRCEGDLIKRVEVIPDYSKYYLHSIINNVKSQKMNFRVALFSNSDFITNTMSTLLKELGCEVGIIRQKLINTRTIKQSTLAADVRYFSNYIKTRKFDLGVSIEDNSEKMMLVDNKGRIVTEDMFIALVSLILLKMMNGGMVVVPVSASQVVEKIAEQHNGKVLRAKTSLQDLMAKMLCSEVKEGMLEQFTMHFDAMAGLVRILDFMASNDCKLSDLVEMIPDFHINRKEVECPWNAKGKVIRQIMQEAGKDRVETLEGVKIHQDRGWVLVLPDAERPVCKVISESYSAEFAEELSDLYVNKVREISRS</sequence>
<dbReference type="RefSeq" id="WP_103082426.1">
    <property type="nucleotide sequence ID" value="NZ_CP021850.1"/>
</dbReference>
<dbReference type="SUPFAM" id="SSF53738">
    <property type="entry name" value="Phosphoglucomutase, first 3 domains"/>
    <property type="match status" value="2"/>
</dbReference>
<keyword evidence="3" id="KW-0963">Cytoplasm</keyword>
<dbReference type="CDD" id="cd04181">
    <property type="entry name" value="NTP_transferase"/>
    <property type="match status" value="1"/>
</dbReference>
<dbReference type="AlphaFoldDB" id="A0A2K2FDR2"/>
<dbReference type="Proteomes" id="UP000236151">
    <property type="component" value="Unassembled WGS sequence"/>
</dbReference>
<evidence type="ECO:0000256" key="6">
    <source>
        <dbReference type="ARBA" id="ARBA00022917"/>
    </source>
</evidence>
<dbReference type="GO" id="GO:0016740">
    <property type="term" value="F:transferase activity"/>
    <property type="evidence" value="ECO:0007669"/>
    <property type="project" value="UniProtKB-KW"/>
</dbReference>
<dbReference type="OrthoDB" id="9803871at2"/>
<evidence type="ECO:0000259" key="7">
    <source>
        <dbReference type="Pfam" id="PF00483"/>
    </source>
</evidence>
<evidence type="ECO:0000313" key="11">
    <source>
        <dbReference type="Proteomes" id="UP000236151"/>
    </source>
</evidence>
<dbReference type="InterPro" id="IPR036900">
    <property type="entry name" value="A-D-PHexomutase_C_sf"/>
</dbReference>
<dbReference type="Pfam" id="PF00483">
    <property type="entry name" value="NTP_transferase"/>
    <property type="match status" value="1"/>
</dbReference>
<gene>
    <name evidence="10" type="ORF">CDQ84_14365</name>
</gene>
<dbReference type="InterPro" id="IPR050486">
    <property type="entry name" value="Mannose-1P_guanyltransferase"/>
</dbReference>
<dbReference type="Gene3D" id="2.160.10.10">
    <property type="entry name" value="Hexapeptide repeat proteins"/>
    <property type="match status" value="1"/>
</dbReference>
<dbReference type="EMBL" id="NIOJ01000043">
    <property type="protein sequence ID" value="PNT96894.1"/>
    <property type="molecule type" value="Genomic_DNA"/>
</dbReference>
<dbReference type="Gene3D" id="3.90.550.10">
    <property type="entry name" value="Spore Coat Polysaccharide Biosynthesis Protein SpsA, Chain A"/>
    <property type="match status" value="1"/>
</dbReference>
<evidence type="ECO:0000313" key="10">
    <source>
        <dbReference type="EMBL" id="PNT96894.1"/>
    </source>
</evidence>
<evidence type="ECO:0000256" key="3">
    <source>
        <dbReference type="ARBA" id="ARBA00022490"/>
    </source>
</evidence>
<dbReference type="SUPFAM" id="SSF51161">
    <property type="entry name" value="Trimeric LpxA-like enzymes"/>
    <property type="match status" value="1"/>
</dbReference>
<accession>A0A2K2FDR2</accession>
<keyword evidence="6" id="KW-0648">Protein biosynthesis</keyword>
<comment type="similarity">
    <text evidence="2">Belongs to the phosphohexose mutase family.</text>
</comment>
<feature type="domain" description="Nucleotidyl transferase" evidence="7">
    <location>
        <begin position="2"/>
        <end position="232"/>
    </location>
</feature>
<dbReference type="InterPro" id="IPR056764">
    <property type="entry name" value="LbH_EIF2B3/5"/>
</dbReference>
<dbReference type="InterPro" id="IPR016055">
    <property type="entry name" value="A-D-PHexomutase_a/b/a-I/II/III"/>
</dbReference>
<name>A0A2K2FDR2_9CLOT</name>
<dbReference type="InterPro" id="IPR005835">
    <property type="entry name" value="NTP_transferase_dom"/>
</dbReference>
<reference evidence="10 11" key="1">
    <citation type="submission" date="2017-06" db="EMBL/GenBank/DDBJ databases">
        <title>Investigating the central metabolism of Clostridium thermosuccinogenes.</title>
        <authorList>
            <person name="Koendjbiharie J.G."/>
            <person name="van Kranenburg R."/>
        </authorList>
    </citation>
    <scope>NUCLEOTIDE SEQUENCE [LARGE SCALE GENOMIC DNA]</scope>
    <source>
        <strain evidence="10 11">DSM 5806</strain>
    </source>
</reference>
<dbReference type="GO" id="GO:0005975">
    <property type="term" value="P:carbohydrate metabolic process"/>
    <property type="evidence" value="ECO:0007669"/>
    <property type="project" value="InterPro"/>
</dbReference>
<dbReference type="InterPro" id="IPR005844">
    <property type="entry name" value="A-D-PHexomutase_a/b/a-I"/>
</dbReference>
<keyword evidence="11" id="KW-1185">Reference proteome</keyword>
<keyword evidence="5 10" id="KW-0808">Transferase</keyword>
<dbReference type="KEGG" id="cthd:CDO33_07985"/>
<comment type="caution">
    <text evidence="10">The sequence shown here is derived from an EMBL/GenBank/DDBJ whole genome shotgun (WGS) entry which is preliminary data.</text>
</comment>
<dbReference type="Pfam" id="PF02878">
    <property type="entry name" value="PGM_PMM_I"/>
    <property type="match status" value="1"/>
</dbReference>